<name>A0A5K7ZPG5_9BACT</name>
<organism evidence="1 2">
    <name type="scientific">Desulfosarcina ovata subsp. sediminis</name>
    <dbReference type="NCBI Taxonomy" id="885957"/>
    <lineage>
        <taxon>Bacteria</taxon>
        <taxon>Pseudomonadati</taxon>
        <taxon>Thermodesulfobacteriota</taxon>
        <taxon>Desulfobacteria</taxon>
        <taxon>Desulfobacterales</taxon>
        <taxon>Desulfosarcinaceae</taxon>
        <taxon>Desulfosarcina</taxon>
    </lineage>
</organism>
<dbReference type="Proteomes" id="UP000425960">
    <property type="component" value="Chromosome"/>
</dbReference>
<dbReference type="AlphaFoldDB" id="A0A5K7ZPG5"/>
<dbReference type="Gene3D" id="3.40.50.300">
    <property type="entry name" value="P-loop containing nucleotide triphosphate hydrolases"/>
    <property type="match status" value="1"/>
</dbReference>
<protein>
    <recommendedName>
        <fullName evidence="3">Sulfotransferase domain-containing protein</fullName>
    </recommendedName>
</protein>
<accession>A0A5K7ZPG5</accession>
<dbReference type="InterPro" id="IPR027417">
    <property type="entry name" value="P-loop_NTPase"/>
</dbReference>
<dbReference type="KEGG" id="dov:DSCO28_33310"/>
<evidence type="ECO:0008006" key="3">
    <source>
        <dbReference type="Google" id="ProtNLM"/>
    </source>
</evidence>
<sequence>MIFSLANSYSGHTLLSLFLNNQPQITHLGDTILEKSKKGRAYCSCGKLTIDDPFWEKVYNYTNYNEIENSIFDKSLMYRIIYFYPNLKYIQQPFSINKKLIRFKNVFGQFYDYMQKLFQPSVFIYGKIRIEAINFLSLQNIPIKIIHLSKSPIEFVASMKNRRQKRGTKVGYSNISEFSKVWLRYNERILKIKEKSKKCSVLHLDYSDFCKETEYSVKKICDFINVQFDNRFLDPFPSQQHLIGADSVILRFKRIEKDRSRSDILTDKEKMIVNKITSICSKKLGYVFD</sequence>
<evidence type="ECO:0000313" key="2">
    <source>
        <dbReference type="Proteomes" id="UP000425960"/>
    </source>
</evidence>
<proteinExistence type="predicted"/>
<gene>
    <name evidence="1" type="ORF">DSCO28_33310</name>
</gene>
<evidence type="ECO:0000313" key="1">
    <source>
        <dbReference type="EMBL" id="BBO82765.1"/>
    </source>
</evidence>
<reference evidence="1 2" key="1">
    <citation type="submission" date="2019-11" db="EMBL/GenBank/DDBJ databases">
        <title>Comparative genomics of hydrocarbon-degrading Desulfosarcina strains.</title>
        <authorList>
            <person name="Watanabe M."/>
            <person name="Kojima H."/>
            <person name="Fukui M."/>
        </authorList>
    </citation>
    <scope>NUCLEOTIDE SEQUENCE [LARGE SCALE GENOMIC DNA]</scope>
    <source>
        <strain evidence="1 2">28bB2T</strain>
    </source>
</reference>
<dbReference type="SUPFAM" id="SSF52540">
    <property type="entry name" value="P-loop containing nucleoside triphosphate hydrolases"/>
    <property type="match status" value="1"/>
</dbReference>
<dbReference type="EMBL" id="AP021876">
    <property type="protein sequence ID" value="BBO82765.1"/>
    <property type="molecule type" value="Genomic_DNA"/>
</dbReference>